<organism evidence="2 3">
    <name type="scientific">Nakamurella flava</name>
    <dbReference type="NCBI Taxonomy" id="2576308"/>
    <lineage>
        <taxon>Bacteria</taxon>
        <taxon>Bacillati</taxon>
        <taxon>Actinomycetota</taxon>
        <taxon>Actinomycetes</taxon>
        <taxon>Nakamurellales</taxon>
        <taxon>Nakamurellaceae</taxon>
        <taxon>Nakamurella</taxon>
    </lineage>
</organism>
<dbReference type="PANTHER" id="PTHR38446:SF1">
    <property type="entry name" value="BLL0914 PROTEIN"/>
    <property type="match status" value="1"/>
</dbReference>
<gene>
    <name evidence="2" type="ORF">FDO65_03625</name>
</gene>
<dbReference type="OrthoDB" id="9803832at2"/>
<proteinExistence type="predicted"/>
<feature type="transmembrane region" description="Helical" evidence="1">
    <location>
        <begin position="55"/>
        <end position="73"/>
    </location>
</feature>
<name>A0A4U6QKV5_9ACTN</name>
<dbReference type="AlphaFoldDB" id="A0A4U6QKV5"/>
<protein>
    <submittedName>
        <fullName evidence="2">DUF1304 domain-containing protein</fullName>
    </submittedName>
</protein>
<keyword evidence="3" id="KW-1185">Reference proteome</keyword>
<reference evidence="2 3" key="1">
    <citation type="submission" date="2019-05" db="EMBL/GenBank/DDBJ databases">
        <title>Nakamurella sp. N5BH11, whole genome shotgun sequence.</title>
        <authorList>
            <person name="Tuo L."/>
        </authorList>
    </citation>
    <scope>NUCLEOTIDE SEQUENCE [LARGE SCALE GENOMIC DNA]</scope>
    <source>
        <strain evidence="2 3">N5BH11</strain>
    </source>
</reference>
<dbReference type="Pfam" id="PF06993">
    <property type="entry name" value="DUF1304"/>
    <property type="match status" value="1"/>
</dbReference>
<comment type="caution">
    <text evidence="2">The sequence shown here is derived from an EMBL/GenBank/DDBJ whole genome shotgun (WGS) entry which is preliminary data.</text>
</comment>
<accession>A0A4U6QKV5</accession>
<evidence type="ECO:0000256" key="1">
    <source>
        <dbReference type="SAM" id="Phobius"/>
    </source>
</evidence>
<evidence type="ECO:0000313" key="3">
    <source>
        <dbReference type="Proteomes" id="UP000306985"/>
    </source>
</evidence>
<keyword evidence="1" id="KW-1133">Transmembrane helix</keyword>
<keyword evidence="1" id="KW-0812">Transmembrane</keyword>
<dbReference type="EMBL" id="SZZH01000001">
    <property type="protein sequence ID" value="TKV60776.1"/>
    <property type="molecule type" value="Genomic_DNA"/>
</dbReference>
<sequence>MLIAGCVVAAVAALIHAYIFVLESVLWRTPRARRVFGSTEQAAAATAPMAFNQGFYNLFLTIEVVVGIVLLAAGYTAAGATAVLIGTGSMLAAGLVLILSDRSKARPALIQAVPPLIAIVLLVIGLVSR</sequence>
<feature type="transmembrane region" description="Helical" evidence="1">
    <location>
        <begin position="80"/>
        <end position="99"/>
    </location>
</feature>
<dbReference type="Proteomes" id="UP000306985">
    <property type="component" value="Unassembled WGS sequence"/>
</dbReference>
<dbReference type="PANTHER" id="PTHR38446">
    <property type="entry name" value="BLL0914 PROTEIN"/>
    <property type="match status" value="1"/>
</dbReference>
<feature type="transmembrane region" description="Helical" evidence="1">
    <location>
        <begin position="105"/>
        <end position="127"/>
    </location>
</feature>
<keyword evidence="1" id="KW-0472">Membrane</keyword>
<dbReference type="RefSeq" id="WP_137448079.1">
    <property type="nucleotide sequence ID" value="NZ_SZZH01000001.1"/>
</dbReference>
<dbReference type="InterPro" id="IPR009732">
    <property type="entry name" value="DUF1304"/>
</dbReference>
<evidence type="ECO:0000313" key="2">
    <source>
        <dbReference type="EMBL" id="TKV60776.1"/>
    </source>
</evidence>